<feature type="non-terminal residue" evidence="5">
    <location>
        <position position="352"/>
    </location>
</feature>
<evidence type="ECO:0000313" key="6">
    <source>
        <dbReference type="Proteomes" id="UP000249645"/>
    </source>
</evidence>
<accession>A0A2W5EEX5</accession>
<name>A0A2W5EEX5_9SPHI</name>
<keyword evidence="2" id="KW-0732">Signal</keyword>
<evidence type="ECO:0000259" key="3">
    <source>
        <dbReference type="Pfam" id="PF13387"/>
    </source>
</evidence>
<protein>
    <submittedName>
        <fullName evidence="5">Uncharacterized protein</fullName>
    </submittedName>
</protein>
<evidence type="ECO:0000313" key="5">
    <source>
        <dbReference type="EMBL" id="PZP41183.1"/>
    </source>
</evidence>
<dbReference type="InterPro" id="IPR057436">
    <property type="entry name" value="5TMH_Lnb"/>
</dbReference>
<dbReference type="Pfam" id="PF13387">
    <property type="entry name" value="Lnb_N"/>
    <property type="match status" value="1"/>
</dbReference>
<proteinExistence type="predicted"/>
<dbReference type="Proteomes" id="UP000249645">
    <property type="component" value="Unassembled WGS sequence"/>
</dbReference>
<dbReference type="EMBL" id="QFOI01000537">
    <property type="protein sequence ID" value="PZP41183.1"/>
    <property type="molecule type" value="Genomic_DNA"/>
</dbReference>
<keyword evidence="1" id="KW-0812">Transmembrane</keyword>
<feature type="domain" description="Lnb-like transmembrane" evidence="4">
    <location>
        <begin position="257"/>
        <end position="350"/>
    </location>
</feature>
<feature type="transmembrane region" description="Helical" evidence="1">
    <location>
        <begin position="318"/>
        <end position="334"/>
    </location>
</feature>
<dbReference type="Pfam" id="PF25221">
    <property type="entry name" value="5TMH_Lnb"/>
    <property type="match status" value="1"/>
</dbReference>
<keyword evidence="1" id="KW-1133">Transmembrane helix</keyword>
<feature type="transmembrane region" description="Helical" evidence="1">
    <location>
        <begin position="257"/>
        <end position="277"/>
    </location>
</feature>
<comment type="caution">
    <text evidence="5">The sequence shown here is derived from an EMBL/GenBank/DDBJ whole genome shotgun (WGS) entry which is preliminary data.</text>
</comment>
<keyword evidence="1" id="KW-0472">Membrane</keyword>
<feature type="domain" description="Lnb N-terminal periplasmic" evidence="3">
    <location>
        <begin position="21"/>
        <end position="175"/>
    </location>
</feature>
<dbReference type="AlphaFoldDB" id="A0A2W5EEX5"/>
<evidence type="ECO:0000256" key="1">
    <source>
        <dbReference type="SAM" id="Phobius"/>
    </source>
</evidence>
<sequence>MKRILFLFSILLTTIATSNSYAQQDSSGMRISVLTCAPGPELYSTFGHTAIRVVDSATFSDVVYNYGVIGETLNYDDPRFYIRFMQGKIKYMLDAYSFRDFMYEYQSEQRSVWEQELNLSDIQKKELLAKLTDNLKEDKRYYKYDFWLDNCSTRPRDILYNSLSGLKLEKPIIQPNTTPRMLIHSYLDKAGQSWSKLGIDILLGQLMDKPINDKGAMFLPEYLMKGLTNTTNNGKPIVSTQKTILDLPSPIEPSGQYVPFTFVLIFSVVYFGLYWLLRKKKNSYKVLDSFLFFLTGLLGLLLVVMWTMTDHTVCKNNWNILWAIPTNVIIAFLNQKKRKWLPKYFLFCFLIS</sequence>
<reference evidence="5 6" key="1">
    <citation type="submission" date="2017-11" db="EMBL/GenBank/DDBJ databases">
        <title>Infants hospitalized years apart are colonized by the same room-sourced microbial strains.</title>
        <authorList>
            <person name="Brooks B."/>
            <person name="Olm M.R."/>
            <person name="Firek B.A."/>
            <person name="Baker R."/>
            <person name="Thomas B.C."/>
            <person name="Morowitz M.J."/>
            <person name="Banfield J.F."/>
        </authorList>
    </citation>
    <scope>NUCLEOTIDE SEQUENCE [LARGE SCALE GENOMIC DNA]</scope>
    <source>
        <strain evidence="5">S2_009_000_R2_76</strain>
    </source>
</reference>
<feature type="transmembrane region" description="Helical" evidence="1">
    <location>
        <begin position="289"/>
        <end position="306"/>
    </location>
</feature>
<feature type="signal peptide" evidence="2">
    <location>
        <begin position="1"/>
        <end position="22"/>
    </location>
</feature>
<evidence type="ECO:0000256" key="2">
    <source>
        <dbReference type="SAM" id="SignalP"/>
    </source>
</evidence>
<feature type="chain" id="PRO_5016146857" evidence="2">
    <location>
        <begin position="23"/>
        <end position="352"/>
    </location>
</feature>
<evidence type="ECO:0000259" key="4">
    <source>
        <dbReference type="Pfam" id="PF25221"/>
    </source>
</evidence>
<organism evidence="5 6">
    <name type="scientific">Pseudopedobacter saltans</name>
    <dbReference type="NCBI Taxonomy" id="151895"/>
    <lineage>
        <taxon>Bacteria</taxon>
        <taxon>Pseudomonadati</taxon>
        <taxon>Bacteroidota</taxon>
        <taxon>Sphingobacteriia</taxon>
        <taxon>Sphingobacteriales</taxon>
        <taxon>Sphingobacteriaceae</taxon>
        <taxon>Pseudopedobacter</taxon>
    </lineage>
</organism>
<dbReference type="InterPro" id="IPR025178">
    <property type="entry name" value="Lnb_N"/>
</dbReference>
<gene>
    <name evidence="5" type="ORF">DI598_18515</name>
</gene>